<proteinExistence type="predicted"/>
<protein>
    <submittedName>
        <fullName evidence="4">Alkaline phosphatase family protein</fullName>
    </submittedName>
</protein>
<dbReference type="InterPro" id="IPR017850">
    <property type="entry name" value="Alkaline_phosphatase_core_sf"/>
</dbReference>
<dbReference type="RefSeq" id="WP_019245263.1">
    <property type="nucleotide sequence ID" value="NZ_CAPH01000006.1"/>
</dbReference>
<evidence type="ECO:0000256" key="3">
    <source>
        <dbReference type="ARBA" id="ARBA00022729"/>
    </source>
</evidence>
<keyword evidence="3" id="KW-0732">Signal</keyword>
<dbReference type="GeneID" id="82890230"/>
<keyword evidence="2" id="KW-0479">Metal-binding</keyword>
<dbReference type="PANTHER" id="PTHR10151">
    <property type="entry name" value="ECTONUCLEOTIDE PYROPHOSPHATASE/PHOSPHODIESTERASE"/>
    <property type="match status" value="1"/>
</dbReference>
<name>A0ABY5V0F1_9BACT</name>
<reference evidence="4" key="1">
    <citation type="journal article" date="2022" name="Cell">
        <title>Design, construction, and in vivo augmentation of a complex gut microbiome.</title>
        <authorList>
            <person name="Cheng A.G."/>
            <person name="Ho P.Y."/>
            <person name="Aranda-Diaz A."/>
            <person name="Jain S."/>
            <person name="Yu F.B."/>
            <person name="Meng X."/>
            <person name="Wang M."/>
            <person name="Iakiviak M."/>
            <person name="Nagashima K."/>
            <person name="Zhao A."/>
            <person name="Murugkar P."/>
            <person name="Patil A."/>
            <person name="Atabakhsh K."/>
            <person name="Weakley A."/>
            <person name="Yan J."/>
            <person name="Brumbaugh A.R."/>
            <person name="Higginbottom S."/>
            <person name="Dimas A."/>
            <person name="Shiver A.L."/>
            <person name="Deutschbauer A."/>
            <person name="Neff N."/>
            <person name="Sonnenburg J.L."/>
            <person name="Huang K.C."/>
            <person name="Fischbach M.A."/>
        </authorList>
    </citation>
    <scope>NUCLEOTIDE SEQUENCE</scope>
    <source>
        <strain evidence="4">AP11</strain>
    </source>
</reference>
<dbReference type="PIRSF" id="PIRSF031924">
    <property type="entry name" value="Pi-irrepressible_AP"/>
    <property type="match status" value="1"/>
</dbReference>
<evidence type="ECO:0000313" key="5">
    <source>
        <dbReference type="Proteomes" id="UP001059295"/>
    </source>
</evidence>
<dbReference type="SUPFAM" id="SSF53649">
    <property type="entry name" value="Alkaline phosphatase-like"/>
    <property type="match status" value="1"/>
</dbReference>
<dbReference type="Gene3D" id="3.30.1360.150">
    <property type="match status" value="1"/>
</dbReference>
<keyword evidence="1" id="KW-0597">Phosphoprotein</keyword>
<dbReference type="Gene3D" id="3.40.720.10">
    <property type="entry name" value="Alkaline Phosphatase, subunit A"/>
    <property type="match status" value="1"/>
</dbReference>
<dbReference type="InterPro" id="IPR002591">
    <property type="entry name" value="Phosphodiest/P_Trfase"/>
</dbReference>
<dbReference type="Pfam" id="PF01663">
    <property type="entry name" value="Phosphodiest"/>
    <property type="match status" value="1"/>
</dbReference>
<dbReference type="PROSITE" id="PS51257">
    <property type="entry name" value="PROKAR_LIPOPROTEIN"/>
    <property type="match status" value="1"/>
</dbReference>
<dbReference type="PANTHER" id="PTHR10151:SF120">
    <property type="entry name" value="BIS(5'-ADENOSYL)-TRIPHOSPHATASE"/>
    <property type="match status" value="1"/>
</dbReference>
<keyword evidence="5" id="KW-1185">Reference proteome</keyword>
<accession>A0ABY5V0F1</accession>
<evidence type="ECO:0000256" key="1">
    <source>
        <dbReference type="ARBA" id="ARBA00022553"/>
    </source>
</evidence>
<organism evidence="4 5">
    <name type="scientific">Alistipes ihumii AP11</name>
    <dbReference type="NCBI Taxonomy" id="1211813"/>
    <lineage>
        <taxon>Bacteria</taxon>
        <taxon>Pseudomonadati</taxon>
        <taxon>Bacteroidota</taxon>
        <taxon>Bacteroidia</taxon>
        <taxon>Bacteroidales</taxon>
        <taxon>Rikenellaceae</taxon>
        <taxon>Alistipes</taxon>
    </lineage>
</organism>
<dbReference type="EMBL" id="CP102294">
    <property type="protein sequence ID" value="UWN57348.1"/>
    <property type="molecule type" value="Genomic_DNA"/>
</dbReference>
<sequence>MKPFKYLIICATAWIGCQEARAQQAIKPRLVVQIVVSQMRYDYLDRFRDNFCDNGFRAFMEKGTNFTNARHSYMQTNTVAGLATIVTGTPPSGHGVIAESWYNFTTGDSVNLIADSRATGLECEDGEGRYSALNLTAATLGDRLKESDPKSKSIALAADPYSAIVCGGPSSDVYWMNTGHGTWVSSSYYFEKLPYWVKKYNETAFASTLLDREWTPDKSFESYRNTDTTVLSFIPDTQSGIGNFLRGIVRIFKKDDPRTDYAMLQYMPAGNTLVSSFARETIVQEELGKDNHTDLLTICYDTPRLICERFGPRSIEVEDMYYKLDREIGELVTFIQAQFEPGEVVIALTSDHGSSDTFREQSRIPMGLFNAEQFKIIMNGFLSAQYEPGEWVLGYRDRQLYLNRELIYKYGFDLAEVQTRAAAFALQFRGVSGALTSTDMQSGYFGKGYGEKMQNGFYPKRSGDVTINLMPGWIEQRTGIVSLSGSLYEYDTHVPMMLLGGSVPAATVERDVTVSSLAPTLAHIMRITVPNAATGAILDEAVPNENKR</sequence>
<evidence type="ECO:0000256" key="2">
    <source>
        <dbReference type="ARBA" id="ARBA00022723"/>
    </source>
</evidence>
<dbReference type="CDD" id="cd16016">
    <property type="entry name" value="AP-SPAP"/>
    <property type="match status" value="1"/>
</dbReference>
<dbReference type="InterPro" id="IPR026263">
    <property type="entry name" value="Alkaline_phosphatase_prok"/>
</dbReference>
<gene>
    <name evidence="4" type="ORF">NQ491_00810</name>
</gene>
<dbReference type="Proteomes" id="UP001059295">
    <property type="component" value="Chromosome"/>
</dbReference>
<evidence type="ECO:0000313" key="4">
    <source>
        <dbReference type="EMBL" id="UWN57348.1"/>
    </source>
</evidence>